<sequence>MSMRWGRGVLLGLLGGLLVIGLGYRSGRFPQLTTTINQVRNQVSGAMTPQGQVVTHAHSFKVPKNATPVEDIVQGVSLNKTYHYQFSDQLNANGKQVFSDAVDVYNQTGVVHLVAGGNWGSRNQITFSVYHKHMPSQSKFVELGHGGPEIIQTTTDWGTKSVNHAEASLNGDYSQAYSDAVAVHELGHALGLDHSKSRLSVMYPVAHGQTQLSDGDITSLKLIYQ</sequence>
<dbReference type="PATRIC" id="fig|649758.3.peg.828"/>
<protein>
    <submittedName>
        <fullName evidence="6">Matrixin</fullName>
    </submittedName>
</protein>
<comment type="caution">
    <text evidence="6">The sequence shown here is derived from an EMBL/GenBank/DDBJ whole genome shotgun (WGS) entry which is preliminary data.</text>
</comment>
<dbReference type="Gene3D" id="3.40.390.10">
    <property type="entry name" value="Collagenase (Catalytic Domain)"/>
    <property type="match status" value="1"/>
</dbReference>
<proteinExistence type="predicted"/>
<reference evidence="6 7" key="1">
    <citation type="submission" date="2013-06" db="EMBL/GenBank/DDBJ databases">
        <authorList>
            <person name="Weinstock G."/>
            <person name="Sodergren E."/>
            <person name="Lobos E.A."/>
            <person name="Fulton L."/>
            <person name="Fulton R."/>
            <person name="Courtney L."/>
            <person name="Fronick C."/>
            <person name="O'Laughlin M."/>
            <person name="Godfrey J."/>
            <person name="Wilson R.M."/>
            <person name="Miner T."/>
            <person name="Farmer C."/>
            <person name="Delehaunty K."/>
            <person name="Cordes M."/>
            <person name="Minx P."/>
            <person name="Tomlinson C."/>
            <person name="Chen J."/>
            <person name="Wollam A."/>
            <person name="Pepin K.H."/>
            <person name="Bhonagiri V."/>
            <person name="Zhang X."/>
            <person name="Warren W."/>
            <person name="Mitreva M."/>
            <person name="Mardis E.R."/>
            <person name="Wilson R.K."/>
        </authorList>
    </citation>
    <scope>NUCLEOTIDE SEQUENCE [LARGE SCALE GENOMIC DNA]</scope>
    <source>
        <strain evidence="6 7">ATCC 14869</strain>
    </source>
</reference>
<accession>U2PJZ5</accession>
<organism evidence="6 7">
    <name type="scientific">Levilactobacillus brevis ATCC 14869 = DSM 20054</name>
    <dbReference type="NCBI Taxonomy" id="649758"/>
    <lineage>
        <taxon>Bacteria</taxon>
        <taxon>Bacillati</taxon>
        <taxon>Bacillota</taxon>
        <taxon>Bacilli</taxon>
        <taxon>Lactobacillales</taxon>
        <taxon>Lactobacillaceae</taxon>
        <taxon>Levilactobacillus</taxon>
    </lineage>
</organism>
<name>U2PJZ5_LEVBR</name>
<dbReference type="Pfam" id="PF00413">
    <property type="entry name" value="Peptidase_M10"/>
    <property type="match status" value="1"/>
</dbReference>
<gene>
    <name evidence="6" type="ORF">HMPREF0495_00925</name>
</gene>
<dbReference type="Proteomes" id="UP000016644">
    <property type="component" value="Unassembled WGS sequence"/>
</dbReference>
<dbReference type="SUPFAM" id="SSF55486">
    <property type="entry name" value="Metalloproteases ('zincins'), catalytic domain"/>
    <property type="match status" value="1"/>
</dbReference>
<evidence type="ECO:0000256" key="1">
    <source>
        <dbReference type="ARBA" id="ARBA00022670"/>
    </source>
</evidence>
<dbReference type="GO" id="GO:0006508">
    <property type="term" value="P:proteolysis"/>
    <property type="evidence" value="ECO:0007669"/>
    <property type="project" value="UniProtKB-KW"/>
</dbReference>
<dbReference type="SMART" id="SM00235">
    <property type="entry name" value="ZnMc"/>
    <property type="match status" value="1"/>
</dbReference>
<dbReference type="HOGENOM" id="CLU_089949_0_0_9"/>
<dbReference type="GO" id="GO:0031012">
    <property type="term" value="C:extracellular matrix"/>
    <property type="evidence" value="ECO:0007669"/>
    <property type="project" value="InterPro"/>
</dbReference>
<keyword evidence="1" id="KW-0645">Protease</keyword>
<keyword evidence="2" id="KW-0479">Metal-binding</keyword>
<dbReference type="GO" id="GO:0008270">
    <property type="term" value="F:zinc ion binding"/>
    <property type="evidence" value="ECO:0007669"/>
    <property type="project" value="InterPro"/>
</dbReference>
<dbReference type="InterPro" id="IPR006026">
    <property type="entry name" value="Peptidase_Metallo"/>
</dbReference>
<feature type="domain" description="Peptidase metallopeptidase" evidence="5">
    <location>
        <begin position="78"/>
        <end position="225"/>
    </location>
</feature>
<keyword evidence="4" id="KW-0862">Zinc</keyword>
<dbReference type="InterPro" id="IPR024079">
    <property type="entry name" value="MetalloPept_cat_dom_sf"/>
</dbReference>
<evidence type="ECO:0000313" key="7">
    <source>
        <dbReference type="Proteomes" id="UP000016644"/>
    </source>
</evidence>
<evidence type="ECO:0000256" key="3">
    <source>
        <dbReference type="ARBA" id="ARBA00022801"/>
    </source>
</evidence>
<dbReference type="EMBL" id="AWVK01000034">
    <property type="protein sequence ID" value="ERK44451.1"/>
    <property type="molecule type" value="Genomic_DNA"/>
</dbReference>
<dbReference type="AlphaFoldDB" id="U2PJZ5"/>
<evidence type="ECO:0000256" key="2">
    <source>
        <dbReference type="ARBA" id="ARBA00022723"/>
    </source>
</evidence>
<dbReference type="GO" id="GO:0004222">
    <property type="term" value="F:metalloendopeptidase activity"/>
    <property type="evidence" value="ECO:0007669"/>
    <property type="project" value="InterPro"/>
</dbReference>
<keyword evidence="3" id="KW-0378">Hydrolase</keyword>
<evidence type="ECO:0000259" key="5">
    <source>
        <dbReference type="SMART" id="SM00235"/>
    </source>
</evidence>
<evidence type="ECO:0000313" key="6">
    <source>
        <dbReference type="EMBL" id="ERK44451.1"/>
    </source>
</evidence>
<evidence type="ECO:0000256" key="4">
    <source>
        <dbReference type="ARBA" id="ARBA00022833"/>
    </source>
</evidence>
<dbReference type="InterPro" id="IPR001818">
    <property type="entry name" value="Pept_M10_metallopeptidase"/>
</dbReference>